<reference evidence="1" key="1">
    <citation type="submission" date="2021-02" db="EMBL/GenBank/DDBJ databases">
        <authorList>
            <person name="Nowell W R."/>
        </authorList>
    </citation>
    <scope>NUCLEOTIDE SEQUENCE</scope>
</reference>
<dbReference type="EMBL" id="CAJNOQ010005536">
    <property type="protein sequence ID" value="CAF1102034.1"/>
    <property type="molecule type" value="Genomic_DNA"/>
</dbReference>
<dbReference type="Proteomes" id="UP000681722">
    <property type="component" value="Unassembled WGS sequence"/>
</dbReference>
<dbReference type="AlphaFoldDB" id="A0A814P2T0"/>
<evidence type="ECO:0000313" key="3">
    <source>
        <dbReference type="EMBL" id="CAF3866923.1"/>
    </source>
</evidence>
<dbReference type="Proteomes" id="UP000663829">
    <property type="component" value="Unassembled WGS sequence"/>
</dbReference>
<dbReference type="SUPFAM" id="SSF52047">
    <property type="entry name" value="RNI-like"/>
    <property type="match status" value="1"/>
</dbReference>
<dbReference type="Proteomes" id="UP000682733">
    <property type="component" value="Unassembled WGS sequence"/>
</dbReference>
<sequence length="128" mass="14405">MYKRVYGHSFASKNAGVDAAIKAEKQHPTTMDGAKKLVQCDNIQDRSIEEKSETTLLSNIPPPLVHKTFTLPTEDNDDDEWNMQRKNLTDENVKEITDRLKANRNCVTLDLRYNKITDVGMGGGTIPV</sequence>
<dbReference type="EMBL" id="CAJNOK010024270">
    <property type="protein sequence ID" value="CAF1374397.1"/>
    <property type="molecule type" value="Genomic_DNA"/>
</dbReference>
<accession>A0A814P2T0</accession>
<organism evidence="1 5">
    <name type="scientific">Didymodactylos carnosus</name>
    <dbReference type="NCBI Taxonomy" id="1234261"/>
    <lineage>
        <taxon>Eukaryota</taxon>
        <taxon>Metazoa</taxon>
        <taxon>Spiralia</taxon>
        <taxon>Gnathifera</taxon>
        <taxon>Rotifera</taxon>
        <taxon>Eurotatoria</taxon>
        <taxon>Bdelloidea</taxon>
        <taxon>Philodinida</taxon>
        <taxon>Philodinidae</taxon>
        <taxon>Didymodactylos</taxon>
    </lineage>
</organism>
<proteinExistence type="predicted"/>
<dbReference type="EMBL" id="CAJOBC010005536">
    <property type="protein sequence ID" value="CAF3866923.1"/>
    <property type="molecule type" value="Genomic_DNA"/>
</dbReference>
<dbReference type="InterPro" id="IPR032675">
    <property type="entry name" value="LRR_dom_sf"/>
</dbReference>
<evidence type="ECO:0000313" key="5">
    <source>
        <dbReference type="Proteomes" id="UP000663829"/>
    </source>
</evidence>
<dbReference type="EMBL" id="CAJOBA010045947">
    <property type="protein sequence ID" value="CAF4183335.1"/>
    <property type="molecule type" value="Genomic_DNA"/>
</dbReference>
<evidence type="ECO:0000313" key="4">
    <source>
        <dbReference type="EMBL" id="CAF4183335.1"/>
    </source>
</evidence>
<dbReference type="Gene3D" id="3.80.10.10">
    <property type="entry name" value="Ribonuclease Inhibitor"/>
    <property type="match status" value="1"/>
</dbReference>
<evidence type="ECO:0000313" key="1">
    <source>
        <dbReference type="EMBL" id="CAF1102034.1"/>
    </source>
</evidence>
<gene>
    <name evidence="1" type="ORF">GPM918_LOCUS18798</name>
    <name evidence="2" type="ORF">OVA965_LOCUS31819</name>
    <name evidence="3" type="ORF">SRO942_LOCUS18795</name>
    <name evidence="4" type="ORF">TMI583_LOCUS32663</name>
</gene>
<evidence type="ECO:0000313" key="2">
    <source>
        <dbReference type="EMBL" id="CAF1374397.1"/>
    </source>
</evidence>
<comment type="caution">
    <text evidence="1">The sequence shown here is derived from an EMBL/GenBank/DDBJ whole genome shotgun (WGS) entry which is preliminary data.</text>
</comment>
<keyword evidence="5" id="KW-1185">Reference proteome</keyword>
<protein>
    <submittedName>
        <fullName evidence="1">Uncharacterized protein</fullName>
    </submittedName>
</protein>
<dbReference type="Proteomes" id="UP000677228">
    <property type="component" value="Unassembled WGS sequence"/>
</dbReference>
<name>A0A814P2T0_9BILA</name>